<evidence type="ECO:0000256" key="4">
    <source>
        <dbReference type="ARBA" id="ARBA00023204"/>
    </source>
</evidence>
<evidence type="ECO:0000313" key="5">
    <source>
        <dbReference type="EMBL" id="VAX25600.1"/>
    </source>
</evidence>
<dbReference type="NCBIfam" id="TIGR00567">
    <property type="entry name" value="3mg"/>
    <property type="match status" value="1"/>
</dbReference>
<dbReference type="GO" id="GO:0006284">
    <property type="term" value="P:base-excision repair"/>
    <property type="evidence" value="ECO:0007669"/>
    <property type="project" value="InterPro"/>
</dbReference>
<evidence type="ECO:0000256" key="2">
    <source>
        <dbReference type="ARBA" id="ARBA00022763"/>
    </source>
</evidence>
<evidence type="ECO:0000256" key="3">
    <source>
        <dbReference type="ARBA" id="ARBA00022801"/>
    </source>
</evidence>
<dbReference type="PANTHER" id="PTHR10429">
    <property type="entry name" value="DNA-3-METHYLADENINE GLYCOSYLASE"/>
    <property type="match status" value="1"/>
</dbReference>
<dbReference type="AlphaFoldDB" id="A0A3B1CSD8"/>
<dbReference type="SUPFAM" id="SSF50486">
    <property type="entry name" value="FMT C-terminal domain-like"/>
    <property type="match status" value="1"/>
</dbReference>
<keyword evidence="4" id="KW-0234">DNA repair</keyword>
<organism evidence="5">
    <name type="scientific">hydrothermal vent metagenome</name>
    <dbReference type="NCBI Taxonomy" id="652676"/>
    <lineage>
        <taxon>unclassified sequences</taxon>
        <taxon>metagenomes</taxon>
        <taxon>ecological metagenomes</taxon>
    </lineage>
</organism>
<dbReference type="GO" id="GO:0003905">
    <property type="term" value="F:alkylbase DNA N-glycosylase activity"/>
    <property type="evidence" value="ECO:0007669"/>
    <property type="project" value="UniProtKB-EC"/>
</dbReference>
<dbReference type="GO" id="GO:0003677">
    <property type="term" value="F:DNA binding"/>
    <property type="evidence" value="ECO:0007669"/>
    <property type="project" value="InterPro"/>
</dbReference>
<dbReference type="Pfam" id="PF02245">
    <property type="entry name" value="Pur_DNA_glyco"/>
    <property type="match status" value="1"/>
</dbReference>
<sequence length="203" mass="22661">MKDILNSSKLEKPFYVRDVVKVAKDLLGKTLVRKVNGRALAGTIVEVEAYDAGDEASHSFNGRSQRNDVMFEEGGLLYVYFIYGVHYCCNIVTGKAEHGAAVLIRAVEPLNHFDYLAKNRFGKTGITGKERTNLTNGPAKLCQAFKIGRAENGTDLTGAKIYLLDAPKLRNKQIVQTTRIGITKSKELPWRFYIKDNAFVSKK</sequence>
<name>A0A3B1CSD8_9ZZZZ</name>
<dbReference type="HAMAP" id="MF_00527">
    <property type="entry name" value="3MGH"/>
    <property type="match status" value="1"/>
</dbReference>
<dbReference type="InterPro" id="IPR011034">
    <property type="entry name" value="Formyl_transferase-like_C_sf"/>
</dbReference>
<keyword evidence="3 5" id="KW-0378">Hydrolase</keyword>
<protein>
    <submittedName>
        <fullName evidence="5">DNA-3-methyladenine glycosylase II</fullName>
        <ecNumber evidence="5">3.2.2.21</ecNumber>
    </submittedName>
</protein>
<keyword evidence="2" id="KW-0227">DNA damage</keyword>
<dbReference type="FunFam" id="3.10.300.10:FF:000001">
    <property type="entry name" value="Putative 3-methyladenine DNA glycosylase"/>
    <property type="match status" value="1"/>
</dbReference>
<comment type="similarity">
    <text evidence="1">Belongs to the DNA glycosylase MPG family.</text>
</comment>
<dbReference type="CDD" id="cd00540">
    <property type="entry name" value="AAG"/>
    <property type="match status" value="1"/>
</dbReference>
<dbReference type="EC" id="3.2.2.21" evidence="5"/>
<dbReference type="NCBIfam" id="NF002003">
    <property type="entry name" value="PRK00802.1-3"/>
    <property type="match status" value="1"/>
</dbReference>
<evidence type="ECO:0000256" key="1">
    <source>
        <dbReference type="ARBA" id="ARBA00009232"/>
    </source>
</evidence>
<reference evidence="5" key="1">
    <citation type="submission" date="2018-06" db="EMBL/GenBank/DDBJ databases">
        <authorList>
            <person name="Zhirakovskaya E."/>
        </authorList>
    </citation>
    <scope>NUCLEOTIDE SEQUENCE</scope>
</reference>
<dbReference type="Gene3D" id="3.10.300.10">
    <property type="entry name" value="Methylpurine-DNA glycosylase (MPG)"/>
    <property type="match status" value="1"/>
</dbReference>
<accession>A0A3B1CSD8</accession>
<gene>
    <name evidence="5" type="ORF">MNBD_IGNAVI01-1665</name>
</gene>
<dbReference type="InterPro" id="IPR036995">
    <property type="entry name" value="MPG_sf"/>
</dbReference>
<proteinExistence type="inferred from homology"/>
<dbReference type="InterPro" id="IPR003180">
    <property type="entry name" value="MPG"/>
</dbReference>
<dbReference type="PANTHER" id="PTHR10429:SF0">
    <property type="entry name" value="DNA-3-METHYLADENINE GLYCOSYLASE"/>
    <property type="match status" value="1"/>
</dbReference>
<keyword evidence="5" id="KW-0326">Glycosidase</keyword>
<dbReference type="EMBL" id="UOGD01000303">
    <property type="protein sequence ID" value="VAX25600.1"/>
    <property type="molecule type" value="Genomic_DNA"/>
</dbReference>